<comment type="caution">
    <text evidence="2">Lacks conserved residue(s) required for the propagation of feature annotation.</text>
</comment>
<dbReference type="Proteomes" id="UP000494165">
    <property type="component" value="Unassembled WGS sequence"/>
</dbReference>
<reference evidence="5 6" key="1">
    <citation type="submission" date="2020-04" db="EMBL/GenBank/DDBJ databases">
        <authorList>
            <person name="Alioto T."/>
            <person name="Alioto T."/>
            <person name="Gomez Garrido J."/>
        </authorList>
    </citation>
    <scope>NUCLEOTIDE SEQUENCE [LARGE SCALE GENOMIC DNA]</scope>
</reference>
<dbReference type="InterPro" id="IPR036055">
    <property type="entry name" value="LDL_receptor-like_sf"/>
</dbReference>
<dbReference type="Pfam" id="PF01683">
    <property type="entry name" value="EB"/>
    <property type="match status" value="1"/>
</dbReference>
<feature type="disulfide bond" evidence="2">
    <location>
        <begin position="250"/>
        <end position="265"/>
    </location>
</feature>
<dbReference type="OrthoDB" id="9991628at2759"/>
<dbReference type="SUPFAM" id="SSF57424">
    <property type="entry name" value="LDL receptor-like module"/>
    <property type="match status" value="4"/>
</dbReference>
<evidence type="ECO:0000256" key="1">
    <source>
        <dbReference type="ARBA" id="ARBA00023157"/>
    </source>
</evidence>
<dbReference type="CDD" id="cd00112">
    <property type="entry name" value="LDLa"/>
    <property type="match status" value="3"/>
</dbReference>
<feature type="signal peptide" evidence="3">
    <location>
        <begin position="1"/>
        <end position="23"/>
    </location>
</feature>
<dbReference type="Pfam" id="PF00057">
    <property type="entry name" value="Ldl_recept_a"/>
    <property type="match status" value="2"/>
</dbReference>
<evidence type="ECO:0000256" key="3">
    <source>
        <dbReference type="SAM" id="SignalP"/>
    </source>
</evidence>
<feature type="disulfide bond" evidence="2">
    <location>
        <begin position="383"/>
        <end position="398"/>
    </location>
</feature>
<protein>
    <recommendedName>
        <fullName evidence="4">EB domain-containing protein</fullName>
    </recommendedName>
</protein>
<organism evidence="5 6">
    <name type="scientific">Cloeon dipterum</name>
    <dbReference type="NCBI Taxonomy" id="197152"/>
    <lineage>
        <taxon>Eukaryota</taxon>
        <taxon>Metazoa</taxon>
        <taxon>Ecdysozoa</taxon>
        <taxon>Arthropoda</taxon>
        <taxon>Hexapoda</taxon>
        <taxon>Insecta</taxon>
        <taxon>Pterygota</taxon>
        <taxon>Palaeoptera</taxon>
        <taxon>Ephemeroptera</taxon>
        <taxon>Pisciforma</taxon>
        <taxon>Baetidae</taxon>
        <taxon>Cloeon</taxon>
    </lineage>
</organism>
<keyword evidence="1 2" id="KW-1015">Disulfide bond</keyword>
<evidence type="ECO:0000313" key="5">
    <source>
        <dbReference type="EMBL" id="CAB3367391.1"/>
    </source>
</evidence>
<dbReference type="InterPro" id="IPR006149">
    <property type="entry name" value="EB_dom"/>
</dbReference>
<keyword evidence="6" id="KW-1185">Reference proteome</keyword>
<feature type="disulfide bond" evidence="2">
    <location>
        <begin position="277"/>
        <end position="295"/>
    </location>
</feature>
<dbReference type="EMBL" id="CADEPI010000030">
    <property type="protein sequence ID" value="CAB3367391.1"/>
    <property type="molecule type" value="Genomic_DNA"/>
</dbReference>
<proteinExistence type="predicted"/>
<evidence type="ECO:0000313" key="6">
    <source>
        <dbReference type="Proteomes" id="UP000494165"/>
    </source>
</evidence>
<dbReference type="InterPro" id="IPR002172">
    <property type="entry name" value="LDrepeatLR_classA_rpt"/>
</dbReference>
<gene>
    <name evidence="5" type="ORF">CLODIP_2_CD00276</name>
</gene>
<sequence length="406" mass="43831">MAAFNLLQLWLFLMAIIWWPTRGHQLGSRCHHDEDCTMEMSGGVMCDEGRCECSPHHVPFNKSTCIQASLLGFGCVLDSQCRDRVENSSCKNGSCRCDAGFVPFKRHACLPPAQLGKICYSEEQCRMWDSDSKCEYIIPNVIGRCQCTPASHQLGVQCLPRAVDVDHNDNNAVEISSFENSTPVSLGLRCISDSQCSAADPHSRCLNGMCDCRFNNGSAVPPCSALNTGCYPGTFQCRATGACISWFFVCDGRAHCADGSDEDGCKGPRCPPLSFKCKSGGCVSRASLCDGVNDCKEGEDEQGCHGEKTCPSYTLRCRGSAGESRCLPEYELCNAVKGCPDGSDEMRSVCRGKRGKGIPGLTNTPNCPFRCANGRCRSSAVICSGRDGCGDNSDEEQCSICKCPSS</sequence>
<feature type="disulfide bond" evidence="2">
    <location>
        <begin position="371"/>
        <end position="389"/>
    </location>
</feature>
<feature type="disulfide bond" evidence="2">
    <location>
        <begin position="270"/>
        <end position="282"/>
    </location>
</feature>
<feature type="chain" id="PRO_5035722718" description="EB domain-containing protein" evidence="3">
    <location>
        <begin position="24"/>
        <end position="406"/>
    </location>
</feature>
<evidence type="ECO:0000259" key="4">
    <source>
        <dbReference type="Pfam" id="PF01683"/>
    </source>
</evidence>
<dbReference type="InterPro" id="IPR023415">
    <property type="entry name" value="LDLR_class-A_CS"/>
</dbReference>
<dbReference type="PANTHER" id="PTHR39069">
    <property type="entry name" value="ECDYSONE-INDUCIBLE GENE E1, ISOFORM A"/>
    <property type="match status" value="1"/>
</dbReference>
<dbReference type="AlphaFoldDB" id="A0A8S1C5I6"/>
<accession>A0A8S1C5I6</accession>
<keyword evidence="3" id="KW-0732">Signal</keyword>
<name>A0A8S1C5I6_9INSE</name>
<feature type="domain" description="EB" evidence="4">
    <location>
        <begin position="63"/>
        <end position="109"/>
    </location>
</feature>
<dbReference type="PRINTS" id="PR00261">
    <property type="entry name" value="LDLRECEPTOR"/>
</dbReference>
<comment type="caution">
    <text evidence="5">The sequence shown here is derived from an EMBL/GenBank/DDBJ whole genome shotgun (WGS) entry which is preliminary data.</text>
</comment>
<dbReference type="SMART" id="SM00192">
    <property type="entry name" value="LDLa"/>
    <property type="match status" value="4"/>
</dbReference>
<dbReference type="PROSITE" id="PS50068">
    <property type="entry name" value="LDLRA_2"/>
    <property type="match status" value="4"/>
</dbReference>
<dbReference type="PROSITE" id="PS01209">
    <property type="entry name" value="LDLRA_1"/>
    <property type="match status" value="2"/>
</dbReference>
<evidence type="ECO:0000256" key="2">
    <source>
        <dbReference type="PROSITE-ProRule" id="PRU00124"/>
    </source>
</evidence>
<dbReference type="PANTHER" id="PTHR39069:SF1">
    <property type="entry name" value="ECDYSONE-INDUCIBLE GENE E1, ISOFORM A"/>
    <property type="match status" value="1"/>
</dbReference>
<feature type="disulfide bond" evidence="2">
    <location>
        <begin position="289"/>
        <end position="304"/>
    </location>
</feature>
<dbReference type="Gene3D" id="4.10.400.10">
    <property type="entry name" value="Low-density Lipoprotein Receptor"/>
    <property type="match status" value="4"/>
</dbReference>